<evidence type="ECO:0000313" key="14">
    <source>
        <dbReference type="EMBL" id="AUM14960.1"/>
    </source>
</evidence>
<proteinExistence type="inferred from homology"/>
<comment type="subcellular location">
    <subcellularLocation>
        <location evidence="1">Cell inner membrane</location>
        <topology evidence="1">Single-pass membrane protein</topology>
        <orientation evidence="1">Cytoplasmic side</orientation>
    </subcellularLocation>
    <subcellularLocation>
        <location evidence="12">Cell membrane</location>
    </subcellularLocation>
</comment>
<evidence type="ECO:0000256" key="8">
    <source>
        <dbReference type="ARBA" id="ARBA00031445"/>
    </source>
</evidence>
<dbReference type="PANTHER" id="PTHR42755:SF1">
    <property type="entry name" value="3-DEOXY-D-MANNO-OCTULOSONIC ACID TRANSFERASE, MITOCHONDRIAL-RELATED"/>
    <property type="match status" value="1"/>
</dbReference>
<dbReference type="PANTHER" id="PTHR42755">
    <property type="entry name" value="3-DEOXY-MANNO-OCTULOSONATE CYTIDYLYLTRANSFERASE"/>
    <property type="match status" value="1"/>
</dbReference>
<dbReference type="AlphaFoldDB" id="A0A2K9LRT7"/>
<protein>
    <recommendedName>
        <fullName evidence="5 12">3-deoxy-D-manno-octulosonic acid transferase</fullName>
        <shortName evidence="12">Kdo transferase</shortName>
        <ecNumber evidence="4 12">2.4.99.12</ecNumber>
    </recommendedName>
    <alternativeName>
        <fullName evidence="8 12">Lipid IV(A) 3-deoxy-D-manno-octulosonic acid transferase</fullName>
    </alternativeName>
</protein>
<evidence type="ECO:0000256" key="12">
    <source>
        <dbReference type="RuleBase" id="RU365103"/>
    </source>
</evidence>
<comment type="pathway">
    <text evidence="2 12">Bacterial outer membrane biogenesis; LPS core biosynthesis.</text>
</comment>
<keyword evidence="7" id="KW-0812">Transmembrane</keyword>
<evidence type="ECO:0000256" key="6">
    <source>
        <dbReference type="ARBA" id="ARBA00022679"/>
    </source>
</evidence>
<organism evidence="14 15">
    <name type="scientific">Ketobacter alkanivorans</name>
    <dbReference type="NCBI Taxonomy" id="1917421"/>
    <lineage>
        <taxon>Bacteria</taxon>
        <taxon>Pseudomonadati</taxon>
        <taxon>Pseudomonadota</taxon>
        <taxon>Gammaproteobacteria</taxon>
        <taxon>Pseudomonadales</taxon>
        <taxon>Ketobacteraceae</taxon>
        <taxon>Ketobacter</taxon>
    </lineage>
</organism>
<feature type="domain" description="3-deoxy-D-manno-octulosonic-acid transferase N-terminal" evidence="13">
    <location>
        <begin position="34"/>
        <end position="217"/>
    </location>
</feature>
<dbReference type="InterPro" id="IPR039901">
    <property type="entry name" value="Kdotransferase"/>
</dbReference>
<evidence type="ECO:0000256" key="5">
    <source>
        <dbReference type="ARBA" id="ARBA00019077"/>
    </source>
</evidence>
<evidence type="ECO:0000259" key="13">
    <source>
        <dbReference type="Pfam" id="PF04413"/>
    </source>
</evidence>
<keyword evidence="6 12" id="KW-0808">Transferase</keyword>
<dbReference type="GO" id="GO:0005886">
    <property type="term" value="C:plasma membrane"/>
    <property type="evidence" value="ECO:0007669"/>
    <property type="project" value="UniProtKB-SubCell"/>
</dbReference>
<reference evidence="15" key="1">
    <citation type="submission" date="2017-08" db="EMBL/GenBank/DDBJ databases">
        <title>Direct submision.</title>
        <authorList>
            <person name="Kim S.-J."/>
            <person name="Rhee S.-K."/>
        </authorList>
    </citation>
    <scope>NUCLEOTIDE SEQUENCE [LARGE SCALE GENOMIC DNA]</scope>
    <source>
        <strain evidence="15">GI5</strain>
    </source>
</reference>
<dbReference type="GO" id="GO:0009244">
    <property type="term" value="P:lipopolysaccharide core region biosynthetic process"/>
    <property type="evidence" value="ECO:0007669"/>
    <property type="project" value="UniProtKB-UniRule"/>
</dbReference>
<dbReference type="NCBIfam" id="NF004388">
    <property type="entry name" value="PRK05749.1-4"/>
    <property type="match status" value="1"/>
</dbReference>
<gene>
    <name evidence="14" type="ORF">Kalk_13935</name>
</gene>
<comment type="similarity">
    <text evidence="3">Belongs to the glycosyltransferase group 1 family. Glycosyltransferase 30 subfamily.</text>
</comment>
<evidence type="ECO:0000256" key="10">
    <source>
        <dbReference type="PIRSR" id="PIRSR639901-1"/>
    </source>
</evidence>
<evidence type="ECO:0000256" key="7">
    <source>
        <dbReference type="ARBA" id="ARBA00022968"/>
    </source>
</evidence>
<feature type="site" description="Transition state stabilizer" evidence="11">
    <location>
        <position position="136"/>
    </location>
</feature>
<dbReference type="GO" id="GO:0043842">
    <property type="term" value="F:Kdo transferase activity"/>
    <property type="evidence" value="ECO:0007669"/>
    <property type="project" value="UniProtKB-EC"/>
</dbReference>
<sequence>MTRWLYTLAFYVAVPFLLLRLRKRAKKNPAYRLRIGERFALYPPGKPLQGSLWFHTVSVGEFLAAKPLIDRILQSYPDSPCLITTMTPTGSDRVQQAYADQIRAGRVHHVYLPYDLPDAIGRFLKRFNPKVLVIMETELWPNTLHFTHRRGVPIVVANARLSEKSAEGYRKILPLFRPMMREVSLIAAQSDVDGDRFVELGLPPRNLQVTGTVKFDMDIKPETKAQALALREQWGGQRKVLIAASTHAGEDEQVLEAFLYLRSKVPGALLVIVPRHPERFNDVAELIEAMGLTLSRVSTQDPIGAETDVILGDTMGDLLKLLGASDVAFIGGSLVPVGGHNMLEALAMGAPALTGPHVFNFQVVAQMLTELDVLKTVTTPLGLGQAVEMLFMDESARYALSKRGKCVVDENRGAMDRLFGLICQQIS</sequence>
<dbReference type="FunFam" id="3.40.50.2000:FF:000032">
    <property type="entry name" value="3-deoxy-D-manno-octulosonic acid transferase"/>
    <property type="match status" value="1"/>
</dbReference>
<dbReference type="OrthoDB" id="9789797at2"/>
<accession>A0A2K9LRT7</accession>
<dbReference type="KEGG" id="kak:Kalk_13935"/>
<dbReference type="FunFam" id="3.40.50.11720:FF:000001">
    <property type="entry name" value="3-deoxy-D-manno-octulosonic acid transferase"/>
    <property type="match status" value="1"/>
</dbReference>
<dbReference type="EMBL" id="CP022684">
    <property type="protein sequence ID" value="AUM14960.1"/>
    <property type="molecule type" value="Genomic_DNA"/>
</dbReference>
<comment type="function">
    <text evidence="12">Involved in lipopolysaccharide (LPS) biosynthesis. Catalyzes the transfer of 3-deoxy-D-manno-octulosonate (Kdo) residue(s) from CMP-Kdo to lipid IV(A), the tetraacyldisaccharide-1,4'-bisphosphate precursor of lipid A.</text>
</comment>
<evidence type="ECO:0000256" key="4">
    <source>
        <dbReference type="ARBA" id="ARBA00012621"/>
    </source>
</evidence>
<keyword evidence="12" id="KW-0448">Lipopolysaccharide biosynthesis</keyword>
<dbReference type="EC" id="2.4.99.12" evidence="4 12"/>
<dbReference type="CDD" id="cd01635">
    <property type="entry name" value="Glycosyltransferase_GTB-type"/>
    <property type="match status" value="1"/>
</dbReference>
<dbReference type="SUPFAM" id="SSF53756">
    <property type="entry name" value="UDP-Glycosyltransferase/glycogen phosphorylase"/>
    <property type="match status" value="1"/>
</dbReference>
<keyword evidence="12" id="KW-1003">Cell membrane</keyword>
<dbReference type="Pfam" id="PF04413">
    <property type="entry name" value="Glycos_transf_N"/>
    <property type="match status" value="1"/>
</dbReference>
<evidence type="ECO:0000256" key="11">
    <source>
        <dbReference type="PIRSR" id="PIRSR639901-2"/>
    </source>
</evidence>
<dbReference type="InterPro" id="IPR038107">
    <property type="entry name" value="Glycos_transf_N_sf"/>
</dbReference>
<evidence type="ECO:0000256" key="3">
    <source>
        <dbReference type="ARBA" id="ARBA00006380"/>
    </source>
</evidence>
<dbReference type="Gene3D" id="3.40.50.11720">
    <property type="entry name" value="3-Deoxy-D-manno-octulosonic-acid transferase, N-terminal domain"/>
    <property type="match status" value="1"/>
</dbReference>
<evidence type="ECO:0000256" key="1">
    <source>
        <dbReference type="ARBA" id="ARBA00004388"/>
    </source>
</evidence>
<evidence type="ECO:0000313" key="15">
    <source>
        <dbReference type="Proteomes" id="UP000235116"/>
    </source>
</evidence>
<dbReference type="Gene3D" id="3.40.50.2000">
    <property type="entry name" value="Glycogen Phosphorylase B"/>
    <property type="match status" value="1"/>
</dbReference>
<dbReference type="UniPathway" id="UPA00958"/>
<feature type="site" description="Transition state stabilizer" evidence="11">
    <location>
        <position position="214"/>
    </location>
</feature>
<feature type="active site" description="Proton acceptor" evidence="10">
    <location>
        <position position="61"/>
    </location>
</feature>
<dbReference type="Proteomes" id="UP000235116">
    <property type="component" value="Chromosome"/>
</dbReference>
<name>A0A2K9LRT7_9GAMM</name>
<keyword evidence="15" id="KW-1185">Reference proteome</keyword>
<evidence type="ECO:0000256" key="2">
    <source>
        <dbReference type="ARBA" id="ARBA00004713"/>
    </source>
</evidence>
<evidence type="ECO:0000256" key="9">
    <source>
        <dbReference type="ARBA" id="ARBA00049183"/>
    </source>
</evidence>
<comment type="catalytic activity">
    <reaction evidence="9 12">
        <text>lipid IVA (E. coli) + CMP-3-deoxy-beta-D-manno-octulosonate = alpha-Kdo-(2-&gt;6)-lipid IVA (E. coli) + CMP + H(+)</text>
        <dbReference type="Rhea" id="RHEA:28066"/>
        <dbReference type="ChEBI" id="CHEBI:15378"/>
        <dbReference type="ChEBI" id="CHEBI:58603"/>
        <dbReference type="ChEBI" id="CHEBI:60364"/>
        <dbReference type="ChEBI" id="CHEBI:60377"/>
        <dbReference type="ChEBI" id="CHEBI:85987"/>
        <dbReference type="EC" id="2.4.99.12"/>
    </reaction>
</comment>
<keyword evidence="7" id="KW-0735">Signal-anchor</keyword>
<dbReference type="InterPro" id="IPR007507">
    <property type="entry name" value="Glycos_transf_N"/>
</dbReference>
<dbReference type="GO" id="GO:0009245">
    <property type="term" value="P:lipid A biosynthetic process"/>
    <property type="evidence" value="ECO:0007669"/>
    <property type="project" value="TreeGrafter"/>
</dbReference>
<dbReference type="RefSeq" id="WP_101896330.1">
    <property type="nucleotide sequence ID" value="NZ_CP022684.1"/>
</dbReference>
<keyword evidence="12" id="KW-0472">Membrane</keyword>